<comment type="caution">
    <text evidence="3">The sequence shown here is derived from an EMBL/GenBank/DDBJ whole genome shotgun (WGS) entry which is preliminary data.</text>
</comment>
<dbReference type="Proteomes" id="UP001362999">
    <property type="component" value="Unassembled WGS sequence"/>
</dbReference>
<name>A0AAW0A338_9AGAR</name>
<keyword evidence="1" id="KW-0175">Coiled coil</keyword>
<accession>A0AAW0A338</accession>
<dbReference type="EMBL" id="JAWWNJ010000089">
    <property type="protein sequence ID" value="KAK7000245.1"/>
    <property type="molecule type" value="Genomic_DNA"/>
</dbReference>
<gene>
    <name evidence="3" type="ORF">R3P38DRAFT_3057743</name>
</gene>
<evidence type="ECO:0008006" key="5">
    <source>
        <dbReference type="Google" id="ProtNLM"/>
    </source>
</evidence>
<evidence type="ECO:0000313" key="3">
    <source>
        <dbReference type="EMBL" id="KAK7000245.1"/>
    </source>
</evidence>
<sequence>SHPLIPMHFLWCRISTMATEAREAESTNISIFPSSNTYVDIKPGAYAVYTRYRDHWKKWPGPAIGLSEQLVHPHLHEAEQRARYINFAPDHGIEWIAKQTYVRRQQKLRQLGLLEDRHATSAQAGLELASTIVDKYLIKTLGGLGTRVEQLNNTPSRVVEVSSDSDSDVDVVSRPSKRARTAPNAPTDPEIQKLEQIFAVLQTDQNFRQLNTRKRELLRSLDAQCFSNISPQLLKTLEKHFFSSEAEQAIPKLKAEINQVEKYLRATEARRKAAEQRLAEYERKRNSMQSD</sequence>
<organism evidence="3 4">
    <name type="scientific">Favolaschia claudopus</name>
    <dbReference type="NCBI Taxonomy" id="2862362"/>
    <lineage>
        <taxon>Eukaryota</taxon>
        <taxon>Fungi</taxon>
        <taxon>Dikarya</taxon>
        <taxon>Basidiomycota</taxon>
        <taxon>Agaricomycotina</taxon>
        <taxon>Agaricomycetes</taxon>
        <taxon>Agaricomycetidae</taxon>
        <taxon>Agaricales</taxon>
        <taxon>Marasmiineae</taxon>
        <taxon>Mycenaceae</taxon>
        <taxon>Favolaschia</taxon>
    </lineage>
</organism>
<feature type="non-terminal residue" evidence="3">
    <location>
        <position position="1"/>
    </location>
</feature>
<feature type="region of interest" description="Disordered" evidence="2">
    <location>
        <begin position="160"/>
        <end position="188"/>
    </location>
</feature>
<evidence type="ECO:0000256" key="2">
    <source>
        <dbReference type="SAM" id="MobiDB-lite"/>
    </source>
</evidence>
<reference evidence="3 4" key="1">
    <citation type="journal article" date="2024" name="J Genomics">
        <title>Draft genome sequencing and assembly of Favolaschia claudopus CIRM-BRFM 2984 isolated from oak limbs.</title>
        <authorList>
            <person name="Navarro D."/>
            <person name="Drula E."/>
            <person name="Chaduli D."/>
            <person name="Cazenave R."/>
            <person name="Ahrendt S."/>
            <person name="Wang J."/>
            <person name="Lipzen A."/>
            <person name="Daum C."/>
            <person name="Barry K."/>
            <person name="Grigoriev I.V."/>
            <person name="Favel A."/>
            <person name="Rosso M.N."/>
            <person name="Martin F."/>
        </authorList>
    </citation>
    <scope>NUCLEOTIDE SEQUENCE [LARGE SCALE GENOMIC DNA]</scope>
    <source>
        <strain evidence="3 4">CIRM-BRFM 2984</strain>
    </source>
</reference>
<evidence type="ECO:0000313" key="4">
    <source>
        <dbReference type="Proteomes" id="UP001362999"/>
    </source>
</evidence>
<evidence type="ECO:0000256" key="1">
    <source>
        <dbReference type="SAM" id="Coils"/>
    </source>
</evidence>
<protein>
    <recommendedName>
        <fullName evidence="5">PWWP domain-containing protein</fullName>
    </recommendedName>
</protein>
<proteinExistence type="predicted"/>
<keyword evidence="4" id="KW-1185">Reference proteome</keyword>
<feature type="coiled-coil region" evidence="1">
    <location>
        <begin position="250"/>
        <end position="291"/>
    </location>
</feature>
<dbReference type="AlphaFoldDB" id="A0AAW0A338"/>